<feature type="region of interest" description="Disordered" evidence="5">
    <location>
        <begin position="322"/>
        <end position="359"/>
    </location>
</feature>
<evidence type="ECO:0000256" key="1">
    <source>
        <dbReference type="ARBA" id="ARBA00004141"/>
    </source>
</evidence>
<dbReference type="GO" id="GO:0030255">
    <property type="term" value="P:protein secretion by the type IV secretion system"/>
    <property type="evidence" value="ECO:0007669"/>
    <property type="project" value="InterPro"/>
</dbReference>
<reference evidence="7 8" key="1">
    <citation type="submission" date="2020-08" db="EMBL/GenBank/DDBJ databases">
        <title>Streptomycin Non-resistant strain, P. mexicana.</title>
        <authorList>
            <person name="Ganesh-Kumar S."/>
            <person name="Zhe T."/>
            <person name="Yu Z."/>
            <person name="Min Y."/>
        </authorList>
    </citation>
    <scope>NUCLEOTIDE SEQUENCE [LARGE SCALE GENOMIC DNA]</scope>
    <source>
        <strain evidence="7 8">GTZY2</strain>
    </source>
</reference>
<dbReference type="GO" id="GO:0016020">
    <property type="term" value="C:membrane"/>
    <property type="evidence" value="ECO:0007669"/>
    <property type="project" value="UniProtKB-SubCell"/>
</dbReference>
<feature type="compositionally biased region" description="Pro residues" evidence="5">
    <location>
        <begin position="333"/>
        <end position="342"/>
    </location>
</feature>
<name>A0A7G9TG86_PSEMX</name>
<dbReference type="InterPro" id="IPR007688">
    <property type="entry name" value="Conjugal_tfr_TrbL/VirB6"/>
</dbReference>
<comment type="subcellular location">
    <subcellularLocation>
        <location evidence="1">Membrane</location>
        <topology evidence="1">Multi-pass membrane protein</topology>
    </subcellularLocation>
</comment>
<keyword evidence="3 6" id="KW-1133">Transmembrane helix</keyword>
<feature type="transmembrane region" description="Helical" evidence="6">
    <location>
        <begin position="280"/>
        <end position="301"/>
    </location>
</feature>
<keyword evidence="2 6" id="KW-0812">Transmembrane</keyword>
<dbReference type="GeneID" id="81470668"/>
<feature type="transmembrane region" description="Helical" evidence="6">
    <location>
        <begin position="56"/>
        <end position="76"/>
    </location>
</feature>
<evidence type="ECO:0000256" key="6">
    <source>
        <dbReference type="SAM" id="Phobius"/>
    </source>
</evidence>
<accession>A0A7G9TG86</accession>
<gene>
    <name evidence="7" type="ORF">IAE60_06785</name>
</gene>
<dbReference type="Proteomes" id="UP000515838">
    <property type="component" value="Chromosome"/>
</dbReference>
<proteinExistence type="predicted"/>
<evidence type="ECO:0000313" key="7">
    <source>
        <dbReference type="EMBL" id="QNN79111.1"/>
    </source>
</evidence>
<protein>
    <submittedName>
        <fullName evidence="7">Type IV secretion system protein</fullName>
    </submittedName>
</protein>
<dbReference type="RefSeq" id="WP_187574305.1">
    <property type="nucleotide sequence ID" value="NZ_CP060731.1"/>
</dbReference>
<feature type="transmembrane region" description="Helical" evidence="6">
    <location>
        <begin position="88"/>
        <end position="108"/>
    </location>
</feature>
<evidence type="ECO:0000256" key="3">
    <source>
        <dbReference type="ARBA" id="ARBA00022989"/>
    </source>
</evidence>
<feature type="transmembrane region" description="Helical" evidence="6">
    <location>
        <begin position="191"/>
        <end position="211"/>
    </location>
</feature>
<dbReference type="EMBL" id="CP060731">
    <property type="protein sequence ID" value="QNN79111.1"/>
    <property type="molecule type" value="Genomic_DNA"/>
</dbReference>
<evidence type="ECO:0000256" key="4">
    <source>
        <dbReference type="ARBA" id="ARBA00023136"/>
    </source>
</evidence>
<evidence type="ECO:0000256" key="5">
    <source>
        <dbReference type="SAM" id="MobiDB-lite"/>
    </source>
</evidence>
<sequence>MAHLPSLDNGFALLLRSMEAAIGAVERWAFFRLVFDWVDEEINIFRDNLLGAMAEWIGGIAFVLLTLWVLLQGYRIVTGQSRQFMMELVVHSLKWVLIITVATTFTLGSSDLHRLLTDDMPTTINEMVTGEEEGPEDTIDDNLQAMEGAMVAIDALYTSFDETLQSAKTRTMWFTGVGVAGPSLMGGAILLMYKMAMALFIGLGPFFILCLGFEQTKGMFQKWVWYGIGTMFSLAVLSFTVSMISKLLGAVAVSYAAQYLTMLAASASPQGVSSMAMQQGGLGLLMTLFLITVPPMAAAFFQGTVGQFMAYNAFGQGQAVQPSSSGSGYQPIPNQPPAPPPGTTAVAPHLPNNGYRSIG</sequence>
<dbReference type="Pfam" id="PF04610">
    <property type="entry name" value="TrbL"/>
    <property type="match status" value="1"/>
</dbReference>
<dbReference type="AlphaFoldDB" id="A0A7G9TG86"/>
<evidence type="ECO:0000256" key="2">
    <source>
        <dbReference type="ARBA" id="ARBA00022692"/>
    </source>
</evidence>
<keyword evidence="4 6" id="KW-0472">Membrane</keyword>
<feature type="transmembrane region" description="Helical" evidence="6">
    <location>
        <begin position="223"/>
        <end position="241"/>
    </location>
</feature>
<organism evidence="7 8">
    <name type="scientific">Pseudoxanthomonas mexicana</name>
    <dbReference type="NCBI Taxonomy" id="128785"/>
    <lineage>
        <taxon>Bacteria</taxon>
        <taxon>Pseudomonadati</taxon>
        <taxon>Pseudomonadota</taxon>
        <taxon>Gammaproteobacteria</taxon>
        <taxon>Lysobacterales</taxon>
        <taxon>Lysobacteraceae</taxon>
        <taxon>Pseudoxanthomonas</taxon>
    </lineage>
</organism>
<evidence type="ECO:0000313" key="8">
    <source>
        <dbReference type="Proteomes" id="UP000515838"/>
    </source>
</evidence>